<comment type="caution">
    <text evidence="2">The sequence shown here is derived from an EMBL/GenBank/DDBJ whole genome shotgun (WGS) entry which is preliminary data.</text>
</comment>
<dbReference type="Pfam" id="PF07366">
    <property type="entry name" value="SnoaL"/>
    <property type="match status" value="1"/>
</dbReference>
<name>A0ABW3JNX1_9FLAO</name>
<sequence length="291" mass="32652">MKPSIILFLIATGFSFLSCDNAKTDKNIKMYTQVWDDIVNKGDIDKINTTNFDENITAISSPENIVGIENFKAYYQNFITGFSDIKFTVVDVFGEGDNIMKHWNFKGKHTGDFFGIPPTGKQVDIEGVTITKMKNGKIAQEQDFMDNTVFMQQLGIASSPENVSLINSLYNFFAVGDIPNVLANLDANVVWNEAEGNTYADKNPYIGPDAVLNGVFVRLGNDWNDFKLTDIKLHEMSNNQVLATLRYNGTYKKTNKPINAQVAHLWTLKDGKVTAFQQFVDTKQLANAEKK</sequence>
<evidence type="ECO:0000313" key="3">
    <source>
        <dbReference type="Proteomes" id="UP001597061"/>
    </source>
</evidence>
<dbReference type="Gene3D" id="3.10.450.50">
    <property type="match status" value="2"/>
</dbReference>
<evidence type="ECO:0000259" key="1">
    <source>
        <dbReference type="Pfam" id="PF12680"/>
    </source>
</evidence>
<dbReference type="EMBL" id="JBHTJI010000042">
    <property type="protein sequence ID" value="MFD0991233.1"/>
    <property type="molecule type" value="Genomic_DNA"/>
</dbReference>
<evidence type="ECO:0000313" key="2">
    <source>
        <dbReference type="EMBL" id="MFD0991233.1"/>
    </source>
</evidence>
<dbReference type="PANTHER" id="PTHR38436">
    <property type="entry name" value="POLYKETIDE CYCLASE SNOAL-LIKE DOMAIN"/>
    <property type="match status" value="1"/>
</dbReference>
<organism evidence="2 3">
    <name type="scientific">Mariniflexile jejuense</name>
    <dbReference type="NCBI Taxonomy" id="1173582"/>
    <lineage>
        <taxon>Bacteria</taxon>
        <taxon>Pseudomonadati</taxon>
        <taxon>Bacteroidota</taxon>
        <taxon>Flavobacteriia</taxon>
        <taxon>Flavobacteriales</taxon>
        <taxon>Flavobacteriaceae</taxon>
        <taxon>Mariniflexile</taxon>
    </lineage>
</organism>
<reference evidence="3" key="1">
    <citation type="journal article" date="2019" name="Int. J. Syst. Evol. Microbiol.">
        <title>The Global Catalogue of Microorganisms (GCM) 10K type strain sequencing project: providing services to taxonomists for standard genome sequencing and annotation.</title>
        <authorList>
            <consortium name="The Broad Institute Genomics Platform"/>
            <consortium name="The Broad Institute Genome Sequencing Center for Infectious Disease"/>
            <person name="Wu L."/>
            <person name="Ma J."/>
        </authorList>
    </citation>
    <scope>NUCLEOTIDE SEQUENCE [LARGE SCALE GENOMIC DNA]</scope>
    <source>
        <strain evidence="3">CCUG 62414</strain>
    </source>
</reference>
<dbReference type="Proteomes" id="UP001597061">
    <property type="component" value="Unassembled WGS sequence"/>
</dbReference>
<protein>
    <submittedName>
        <fullName evidence="2">Ester cyclase</fullName>
    </submittedName>
</protein>
<dbReference type="InterPro" id="IPR037401">
    <property type="entry name" value="SnoaL-like"/>
</dbReference>
<dbReference type="RefSeq" id="WP_379926915.1">
    <property type="nucleotide sequence ID" value="NZ_JBHTJI010000042.1"/>
</dbReference>
<proteinExistence type="predicted"/>
<dbReference type="InterPro" id="IPR032710">
    <property type="entry name" value="NTF2-like_dom_sf"/>
</dbReference>
<dbReference type="SUPFAM" id="SSF54427">
    <property type="entry name" value="NTF2-like"/>
    <property type="match status" value="2"/>
</dbReference>
<dbReference type="Pfam" id="PF12680">
    <property type="entry name" value="SnoaL_2"/>
    <property type="match status" value="1"/>
</dbReference>
<dbReference type="InterPro" id="IPR009959">
    <property type="entry name" value="Cyclase_SnoaL-like"/>
</dbReference>
<dbReference type="PANTHER" id="PTHR38436:SF1">
    <property type="entry name" value="ESTER CYCLASE"/>
    <property type="match status" value="1"/>
</dbReference>
<accession>A0ABW3JNX1</accession>
<gene>
    <name evidence="2" type="ORF">ACFQ1R_14090</name>
</gene>
<dbReference type="PROSITE" id="PS51257">
    <property type="entry name" value="PROKAR_LIPOPROTEIN"/>
    <property type="match status" value="1"/>
</dbReference>
<keyword evidence="3" id="KW-1185">Reference proteome</keyword>
<feature type="domain" description="SnoaL-like" evidence="1">
    <location>
        <begin position="169"/>
        <end position="275"/>
    </location>
</feature>